<dbReference type="STRING" id="1121395.SAMN02745215_02909"/>
<evidence type="ECO:0000313" key="1">
    <source>
        <dbReference type="EMBL" id="SHN77599.1"/>
    </source>
</evidence>
<evidence type="ECO:0000313" key="2">
    <source>
        <dbReference type="Proteomes" id="UP000184010"/>
    </source>
</evidence>
<reference evidence="2" key="1">
    <citation type="submission" date="2016-12" db="EMBL/GenBank/DDBJ databases">
        <authorList>
            <person name="Varghese N."/>
            <person name="Submissions S."/>
        </authorList>
    </citation>
    <scope>NUCLEOTIDE SEQUENCE [LARGE SCALE GENOMIC DNA]</scope>
    <source>
        <strain evidence="2">DSM 11544</strain>
    </source>
</reference>
<dbReference type="RefSeq" id="WP_072773276.1">
    <property type="nucleotide sequence ID" value="NZ_FRDN01000009.1"/>
</dbReference>
<accession>A0A1M7U3L5</accession>
<sequence>MDFDKYRQVKEVFEDYEVNKLLRSGWVLLSAGFHTLDDGSNQKTYMLGSTEELVDRPSLLKSLLKE</sequence>
<keyword evidence="2" id="KW-1185">Reference proteome</keyword>
<protein>
    <submittedName>
        <fullName evidence="1">Uncharacterized protein</fullName>
    </submittedName>
</protein>
<dbReference type="Proteomes" id="UP000184010">
    <property type="component" value="Unassembled WGS sequence"/>
</dbReference>
<dbReference type="AlphaFoldDB" id="A0A1M7U3L5"/>
<organism evidence="1 2">
    <name type="scientific">Desulfitobacterium chlororespirans DSM 11544</name>
    <dbReference type="NCBI Taxonomy" id="1121395"/>
    <lineage>
        <taxon>Bacteria</taxon>
        <taxon>Bacillati</taxon>
        <taxon>Bacillota</taxon>
        <taxon>Clostridia</taxon>
        <taxon>Eubacteriales</taxon>
        <taxon>Desulfitobacteriaceae</taxon>
        <taxon>Desulfitobacterium</taxon>
    </lineage>
</organism>
<gene>
    <name evidence="1" type="ORF">SAMN02745215_02909</name>
</gene>
<dbReference type="EMBL" id="FRDN01000009">
    <property type="protein sequence ID" value="SHN77599.1"/>
    <property type="molecule type" value="Genomic_DNA"/>
</dbReference>
<proteinExistence type="predicted"/>
<name>A0A1M7U3L5_9FIRM</name>